<comment type="caution">
    <text evidence="3">The sequence shown here is derived from an EMBL/GenBank/DDBJ whole genome shotgun (WGS) entry which is preliminary data.</text>
</comment>
<dbReference type="OrthoDB" id="9780401at2"/>
<protein>
    <submittedName>
        <fullName evidence="3">DUF2959 domain-containing protein</fullName>
    </submittedName>
</protein>
<name>A0A3P1SRH0_9GAMM</name>
<keyword evidence="2" id="KW-0732">Signal</keyword>
<keyword evidence="1" id="KW-0175">Coiled coil</keyword>
<dbReference type="AlphaFoldDB" id="A0A3P1SRH0"/>
<gene>
    <name evidence="3" type="ORF">EHS89_09370</name>
</gene>
<sequence length="215" mass="24468">MKRLVLTCVMILAMPLFSGCQSAYYSAMEQVGIHKRDILVDRVEDTRNAQDEAQQEFVSALEQFRSVVNFDGGELEKVYSEMQGAYDDSAAAAENVTDNIRKVEDVSEALFDEWEEELDQYTSAKLRSQSARTLRDTKQRYKTLHASLKRAESKMQPVLNALLDNTLYLKHNLNARAIGSLKGEFGGIKRDIDRLVAEMQKSIKASDQFIKEMKQ</sequence>
<evidence type="ECO:0000256" key="2">
    <source>
        <dbReference type="SAM" id="SignalP"/>
    </source>
</evidence>
<dbReference type="InterPro" id="IPR021342">
    <property type="entry name" value="DUF2959"/>
</dbReference>
<evidence type="ECO:0000313" key="3">
    <source>
        <dbReference type="EMBL" id="RRC99690.1"/>
    </source>
</evidence>
<dbReference type="RefSeq" id="WP_124925880.1">
    <property type="nucleotide sequence ID" value="NZ_BMOH01000006.1"/>
</dbReference>
<dbReference type="Pfam" id="PF11172">
    <property type="entry name" value="DUF2959"/>
    <property type="match status" value="1"/>
</dbReference>
<proteinExistence type="predicted"/>
<organism evidence="3 4">
    <name type="scientific">Amphritea balenae</name>
    <dbReference type="NCBI Taxonomy" id="452629"/>
    <lineage>
        <taxon>Bacteria</taxon>
        <taxon>Pseudomonadati</taxon>
        <taxon>Pseudomonadota</taxon>
        <taxon>Gammaproteobacteria</taxon>
        <taxon>Oceanospirillales</taxon>
        <taxon>Oceanospirillaceae</taxon>
        <taxon>Amphritea</taxon>
    </lineage>
</organism>
<dbReference type="PROSITE" id="PS51257">
    <property type="entry name" value="PROKAR_LIPOPROTEIN"/>
    <property type="match status" value="1"/>
</dbReference>
<dbReference type="EMBL" id="RQXV01000004">
    <property type="protein sequence ID" value="RRC99690.1"/>
    <property type="molecule type" value="Genomic_DNA"/>
</dbReference>
<keyword evidence="4" id="KW-1185">Reference proteome</keyword>
<dbReference type="Proteomes" id="UP000267535">
    <property type="component" value="Unassembled WGS sequence"/>
</dbReference>
<accession>A0A3P1SRH0</accession>
<evidence type="ECO:0000313" key="4">
    <source>
        <dbReference type="Proteomes" id="UP000267535"/>
    </source>
</evidence>
<feature type="coiled-coil region" evidence="1">
    <location>
        <begin position="36"/>
        <end position="63"/>
    </location>
</feature>
<feature type="chain" id="PRO_5018111608" evidence="2">
    <location>
        <begin position="19"/>
        <end position="215"/>
    </location>
</feature>
<evidence type="ECO:0000256" key="1">
    <source>
        <dbReference type="SAM" id="Coils"/>
    </source>
</evidence>
<feature type="signal peptide" evidence="2">
    <location>
        <begin position="1"/>
        <end position="18"/>
    </location>
</feature>
<reference evidence="3 4" key="1">
    <citation type="submission" date="2018-11" db="EMBL/GenBank/DDBJ databases">
        <title>The draft genome sequence of Amphritea balenae JAMM 1525T.</title>
        <authorList>
            <person name="Fang Z."/>
            <person name="Zhang Y."/>
            <person name="Han X."/>
        </authorList>
    </citation>
    <scope>NUCLEOTIDE SEQUENCE [LARGE SCALE GENOMIC DNA]</scope>
    <source>
        <strain evidence="3 4">JAMM 1525</strain>
    </source>
</reference>